<keyword evidence="1" id="KW-0732">Signal</keyword>
<organism evidence="3 4">
    <name type="scientific">Mucilaginibacter pankratovii</name>
    <dbReference type="NCBI Taxonomy" id="2772110"/>
    <lineage>
        <taxon>Bacteria</taxon>
        <taxon>Pseudomonadati</taxon>
        <taxon>Bacteroidota</taxon>
        <taxon>Sphingobacteriia</taxon>
        <taxon>Sphingobacteriales</taxon>
        <taxon>Sphingobacteriaceae</taxon>
        <taxon>Mucilaginibacter</taxon>
    </lineage>
</organism>
<dbReference type="SUPFAM" id="SSF88713">
    <property type="entry name" value="Glycoside hydrolase/deacetylase"/>
    <property type="match status" value="1"/>
</dbReference>
<comment type="caution">
    <text evidence="3">The sequence shown here is derived from an EMBL/GenBank/DDBJ whole genome shotgun (WGS) entry which is preliminary data.</text>
</comment>
<sequence length="289" mass="32354">MLKAISLGKLQRYTHLKYTIVKNIKYLFGLAFILGVFNARAQKAELWNNKQCAVVLTYDDAINADLDNVVPALDSLKLKGTFYLIGSSPVVELRMQEWRNAAARGHELGNHSLFHPCDGSLPGRGFVTPESDLSKYTVARAVAEIKQNNTLLKAIDGKDQRTFAYPCGDLKIGGELFYNRLKADFAGARGVGAGLQTIAQVNLENINCYFINRHSAEYMIDLVKQAERSHTLLVFLFHGVGGGHNINVDKKEHSKLLHYLKANENNIWIAPMVTVANYIKKHQKLTHMN</sequence>
<name>A0ABR7WJH5_9SPHI</name>
<dbReference type="Gene3D" id="3.20.20.370">
    <property type="entry name" value="Glycoside hydrolase/deacetylase"/>
    <property type="match status" value="1"/>
</dbReference>
<evidence type="ECO:0000313" key="4">
    <source>
        <dbReference type="Proteomes" id="UP000606600"/>
    </source>
</evidence>
<gene>
    <name evidence="3" type="ORF">IDJ77_01390</name>
</gene>
<dbReference type="PANTHER" id="PTHR34216">
    <property type="match status" value="1"/>
</dbReference>
<dbReference type="InterPro" id="IPR011330">
    <property type="entry name" value="Glyco_hydro/deAcase_b/a-brl"/>
</dbReference>
<dbReference type="PANTHER" id="PTHR34216:SF11">
    <property type="entry name" value="CHITOOLIGOSACCHARIDE DEACETYLASE"/>
    <property type="match status" value="1"/>
</dbReference>
<feature type="domain" description="NodB homology" evidence="2">
    <location>
        <begin position="52"/>
        <end position="270"/>
    </location>
</feature>
<dbReference type="InterPro" id="IPR051398">
    <property type="entry name" value="Polysacch_Deacetylase"/>
</dbReference>
<dbReference type="Proteomes" id="UP000606600">
    <property type="component" value="Unassembled WGS sequence"/>
</dbReference>
<dbReference type="PROSITE" id="PS51677">
    <property type="entry name" value="NODB"/>
    <property type="match status" value="1"/>
</dbReference>
<dbReference type="Pfam" id="PF01522">
    <property type="entry name" value="Polysacc_deac_1"/>
    <property type="match status" value="1"/>
</dbReference>
<protein>
    <submittedName>
        <fullName evidence="3">Polysaccharide deacetylase family protein</fullName>
    </submittedName>
</protein>
<dbReference type="EMBL" id="JACWMY010000001">
    <property type="protein sequence ID" value="MBD1362450.1"/>
    <property type="molecule type" value="Genomic_DNA"/>
</dbReference>
<proteinExistence type="predicted"/>
<reference evidence="3 4" key="1">
    <citation type="submission" date="2020-09" db="EMBL/GenBank/DDBJ databases">
        <title>Novel species of Mucilaginibacter isolated from a glacier on the Tibetan Plateau.</title>
        <authorList>
            <person name="Liu Q."/>
            <person name="Xin Y.-H."/>
        </authorList>
    </citation>
    <scope>NUCLEOTIDE SEQUENCE [LARGE SCALE GENOMIC DNA]</scope>
    <source>
        <strain evidence="3 4">ZT4R22</strain>
    </source>
</reference>
<dbReference type="InterPro" id="IPR002509">
    <property type="entry name" value="NODB_dom"/>
</dbReference>
<keyword evidence="4" id="KW-1185">Reference proteome</keyword>
<evidence type="ECO:0000259" key="2">
    <source>
        <dbReference type="PROSITE" id="PS51677"/>
    </source>
</evidence>
<evidence type="ECO:0000313" key="3">
    <source>
        <dbReference type="EMBL" id="MBD1362450.1"/>
    </source>
</evidence>
<evidence type="ECO:0000256" key="1">
    <source>
        <dbReference type="ARBA" id="ARBA00022729"/>
    </source>
</evidence>
<dbReference type="CDD" id="cd10967">
    <property type="entry name" value="CE4_GLA_like_6s"/>
    <property type="match status" value="1"/>
</dbReference>
<accession>A0ABR7WJH5</accession>